<feature type="region of interest" description="Disordered" evidence="1">
    <location>
        <begin position="546"/>
        <end position="566"/>
    </location>
</feature>
<feature type="region of interest" description="Disordered" evidence="1">
    <location>
        <begin position="161"/>
        <end position="188"/>
    </location>
</feature>
<sequence>NRYCELTTPLIVKAQRSLVDRVLENGGPPPPQPHYRFMLRQREDRPIGSRDYLELQLVTAIDKRKLQPKQQPTQAEQSDSQQPQRPADEADEAADVFARDPHEIYENGLVARQLSCVPLDMETSLDEFRQALDATSSTSKSLRHARQLALLYMAGQQEGVTGFQRPSSSGVQFRDVTDKPPTSMPPDRRTEKFAEAADCTKLPLPKSQLPVVVEAYEKAIELLSAKKQRSLAAQAYRELGCLLLHLERPRDALFYWSECLDCLLGVEDALNNWHSVVGSSDAPSVLMQRCGVWGCILGGIAASNIAQYIMSSDLGLRLDCCFLAAGFFKGLFRSSLPHPLSDREYAMYDIGEQCEVTNLMPGVSLLGNRFRADVRVWEAALSFVIEELSRAGHNTAVLPLLSLYLFLVTGLARDLHRSVKGRIKRLEVLTSLSLYSEACATLKQLLWGERLPQLIDSKFRTTETKPPKFVFNAAKSLLCEENLHAVDKLSHRRLTPALAALYGHNLVCKVTVAQASLLCSIASTVQALPEKISFDTVELDPALLLSPERGRRGGGGGAGGGGAKRSMAGKFQTEDLKQPKSPIGLAQLALQQQSRQLTPEILKFLLLRASGDSLQAILDSLLPARDDDDQVSAALNATELELAVNCLLGLSRAARERHHARTAARFAQRALRLLAMSDLLSPNSKVKRPQRPQLAQQSSQSPSKQQQPSRRLTSEEELENFASRSRLDARTWLNCRLALADSLLCEIRGMGNVKGAQRDVYVDVPDARAAILQGIGETEMLGDAELKRDFQFRLATLDLLEGRPTPQVLESLMAVNAGVSEAEPAPTKSPQSEASALTKILCSALIADLLMCQSLDPQELDKALLVYSQGQERLLKLIEQRGETIEHHLKHPVRSAPTCPMSNIYLPEYLLLVELKLRIAYTLAKMGSQESIKTGRPKELWTEAVGLTATALELSQAVANRSAMLESELWTVLGKLQLQLHLLGYFSQKTVAKTLYEALKSVIHSHHDLAAIRQLYLDLALLHLFGCGLVSVASNGALVGASADDPAASTAAATSPTNSPKTTRRKAGGGGGGGGAGKRKALSKKEKDEALQREATDVQKDRRAAWVAIKCAARVGAAQRNLSAIVGESNGNLTPDQAAGVPEPAAFDLAAAYVLGRKKRVYKNEIEEELSTMDEAAIVEDSEVYADQLDRVVKATEGVAWNSLLGYHGLLLRLCVNKSVEPDTDTLETKEEVEGLEFPLVFPDIVKGFVARPVVRTPLSAVYWSQRVPSLHRFFVDNLPAYKTACTAVYPPEPIRLEQFDLDLSQELLDLGAVYRSYRQQWELPVDDSAAAAEADEASQMDILSAAQAAGIDVSSLKTLPTTANPKRLQQPPRPPGYAEAVYKPSDVAVMSVTLESDLSVQFYRPPLDVMCSKTAYRKTLLLFASTAKVDKNVSWLKSIQCGALTVDLEDLVRLFSRFRLLAQQADLALRKVPTAAPAATGAAAAGGASGVGTAGSLSTAGGGDDKGGAPSATGSASAGEGGGGGGGGTSKKQKQKPAVEKSRTERLVEALARECLDDLHRLVTGSAPVPRCFAVQGPLPSQEEADKMPEDERPLEVPFEISRDNLHLLKQLWDPDLGGGVKTGKLLNFLLSVSPRSEWIKYYC</sequence>
<evidence type="ECO:0000313" key="2">
    <source>
        <dbReference type="Proteomes" id="UP000095280"/>
    </source>
</evidence>
<feature type="region of interest" description="Disordered" evidence="1">
    <location>
        <begin position="1500"/>
        <end position="1545"/>
    </location>
</feature>
<feature type="compositionally biased region" description="Low complexity" evidence="1">
    <location>
        <begin position="1048"/>
        <end position="1057"/>
    </location>
</feature>
<feature type="compositionally biased region" description="Low complexity" evidence="1">
    <location>
        <begin position="1509"/>
        <end position="1519"/>
    </location>
</feature>
<dbReference type="PANTHER" id="PTHR33487:SF1">
    <property type="entry name" value="CILIA- AND FLAGELLA-ASSOCIATED PROTEIN 54"/>
    <property type="match status" value="1"/>
</dbReference>
<feature type="compositionally biased region" description="Gly residues" evidence="1">
    <location>
        <begin position="553"/>
        <end position="563"/>
    </location>
</feature>
<reference evidence="3" key="1">
    <citation type="submission" date="2016-11" db="UniProtKB">
        <authorList>
            <consortium name="WormBaseParasite"/>
        </authorList>
    </citation>
    <scope>IDENTIFICATION</scope>
</reference>
<protein>
    <submittedName>
        <fullName evidence="3">TPR_REGION domain-containing protein</fullName>
    </submittedName>
</protein>
<accession>A0A1I8GAX1</accession>
<feature type="region of interest" description="Disordered" evidence="1">
    <location>
        <begin position="63"/>
        <end position="93"/>
    </location>
</feature>
<evidence type="ECO:0000256" key="1">
    <source>
        <dbReference type="SAM" id="MobiDB-lite"/>
    </source>
</evidence>
<feature type="compositionally biased region" description="Low complexity" evidence="1">
    <location>
        <begin position="691"/>
        <end position="711"/>
    </location>
</feature>
<feature type="compositionally biased region" description="Basic and acidic residues" evidence="1">
    <location>
        <begin position="1083"/>
        <end position="1096"/>
    </location>
</feature>
<keyword evidence="2" id="KW-1185">Reference proteome</keyword>
<proteinExistence type="predicted"/>
<feature type="region of interest" description="Disordered" evidence="1">
    <location>
        <begin position="682"/>
        <end position="717"/>
    </location>
</feature>
<organism evidence="2 3">
    <name type="scientific">Macrostomum lignano</name>
    <dbReference type="NCBI Taxonomy" id="282301"/>
    <lineage>
        <taxon>Eukaryota</taxon>
        <taxon>Metazoa</taxon>
        <taxon>Spiralia</taxon>
        <taxon>Lophotrochozoa</taxon>
        <taxon>Platyhelminthes</taxon>
        <taxon>Rhabditophora</taxon>
        <taxon>Macrostomorpha</taxon>
        <taxon>Macrostomida</taxon>
        <taxon>Macrostomidae</taxon>
        <taxon>Macrostomum</taxon>
    </lineage>
</organism>
<feature type="compositionally biased region" description="Gly residues" evidence="1">
    <location>
        <begin position="1520"/>
        <end position="1530"/>
    </location>
</feature>
<dbReference type="SUPFAM" id="SSF48452">
    <property type="entry name" value="TPR-like"/>
    <property type="match status" value="1"/>
</dbReference>
<dbReference type="PANTHER" id="PTHR33487">
    <property type="entry name" value="CILIA- AND FLAGELLA-ASSOCIATED PROTEIN 54"/>
    <property type="match status" value="1"/>
</dbReference>
<feature type="compositionally biased region" description="Polar residues" evidence="1">
    <location>
        <begin position="68"/>
        <end position="84"/>
    </location>
</feature>
<dbReference type="Proteomes" id="UP000095280">
    <property type="component" value="Unplaced"/>
</dbReference>
<dbReference type="InterPro" id="IPR011990">
    <property type="entry name" value="TPR-like_helical_dom_sf"/>
</dbReference>
<evidence type="ECO:0000313" key="3">
    <source>
        <dbReference type="WBParaSite" id="maker-uti_cns_0001397-snap-gene-0.41-mRNA-1"/>
    </source>
</evidence>
<dbReference type="GO" id="GO:0060271">
    <property type="term" value="P:cilium assembly"/>
    <property type="evidence" value="ECO:0007669"/>
    <property type="project" value="TreeGrafter"/>
</dbReference>
<feature type="region of interest" description="Disordered" evidence="1">
    <location>
        <begin position="1048"/>
        <end position="1096"/>
    </location>
</feature>
<dbReference type="WBParaSite" id="maker-uti_cns_0001397-snap-gene-0.41-mRNA-1">
    <property type="protein sequence ID" value="maker-uti_cns_0001397-snap-gene-0.41-mRNA-1"/>
    <property type="gene ID" value="maker-uti_cns_0001397-snap-gene-0.41"/>
</dbReference>
<name>A0A1I8GAX1_9PLAT</name>